<dbReference type="Proteomes" id="UP000436138">
    <property type="component" value="Chromosome"/>
</dbReference>
<name>A0A6I6NEL1_9ACTN</name>
<evidence type="ECO:0000259" key="2">
    <source>
        <dbReference type="Pfam" id="PF18431"/>
    </source>
</evidence>
<feature type="compositionally biased region" description="Basic and acidic residues" evidence="1">
    <location>
        <begin position="1"/>
        <end position="14"/>
    </location>
</feature>
<protein>
    <recommendedName>
        <fullName evidence="2">Bacterial CdiA-CT RNAse A domain-containing protein</fullName>
    </recommendedName>
</protein>
<feature type="domain" description="Bacterial CdiA-CT RNAse A" evidence="2">
    <location>
        <begin position="2"/>
        <end position="126"/>
    </location>
</feature>
<feature type="region of interest" description="Disordered" evidence="1">
    <location>
        <begin position="1"/>
        <end position="24"/>
    </location>
</feature>
<keyword evidence="4" id="KW-1185">Reference proteome</keyword>
<proteinExistence type="predicted"/>
<reference evidence="3 4" key="1">
    <citation type="submission" date="2019-12" db="EMBL/GenBank/DDBJ databases">
        <title>Streptomyces sp. strain T44 isolated from rhizosphere soil of Broussonetia papyrifera.</title>
        <authorList>
            <person name="Mo P."/>
        </authorList>
    </citation>
    <scope>NUCLEOTIDE SEQUENCE [LARGE SCALE GENOMIC DNA]</scope>
    <source>
        <strain evidence="3 4">T44</strain>
    </source>
</reference>
<feature type="region of interest" description="Disordered" evidence="1">
    <location>
        <begin position="54"/>
        <end position="73"/>
    </location>
</feature>
<feature type="compositionally biased region" description="Polar residues" evidence="1">
    <location>
        <begin position="58"/>
        <end position="69"/>
    </location>
</feature>
<accession>A0A6I6NEL1</accession>
<evidence type="ECO:0000313" key="3">
    <source>
        <dbReference type="EMBL" id="QHA09762.1"/>
    </source>
</evidence>
<evidence type="ECO:0000256" key="1">
    <source>
        <dbReference type="SAM" id="MobiDB-lite"/>
    </source>
</evidence>
<dbReference type="Pfam" id="PF18431">
    <property type="entry name" value="RNAse_A_bac"/>
    <property type="match status" value="1"/>
</dbReference>
<dbReference type="InterPro" id="IPR041436">
    <property type="entry name" value="RNAse_A_bac"/>
</dbReference>
<dbReference type="AlphaFoldDB" id="A0A6I6NEL1"/>
<sequence>MTDDQLRARLRDDSSASSASSFKDLTSAQRYTQAALDDVDNADRIEKWIESVKKKQKNNPNYDPNNSKIQPPVELSFNDVTGSTVSGADYAQNGDRAQASDTHKVRVVLRYRDGLNPPFIVVTSMPVN</sequence>
<dbReference type="EMBL" id="CP047020">
    <property type="protein sequence ID" value="QHA09762.1"/>
    <property type="molecule type" value="Genomic_DNA"/>
</dbReference>
<organism evidence="3 4">
    <name type="scientific">Streptomyces broussonetiae</name>
    <dbReference type="NCBI Taxonomy" id="2686304"/>
    <lineage>
        <taxon>Bacteria</taxon>
        <taxon>Bacillati</taxon>
        <taxon>Actinomycetota</taxon>
        <taxon>Actinomycetes</taxon>
        <taxon>Kitasatosporales</taxon>
        <taxon>Streptomycetaceae</taxon>
        <taxon>Streptomyces</taxon>
    </lineage>
</organism>
<dbReference type="KEGG" id="sbro:GQF42_23280"/>
<evidence type="ECO:0000313" key="4">
    <source>
        <dbReference type="Proteomes" id="UP000436138"/>
    </source>
</evidence>
<gene>
    <name evidence="3" type="ORF">GQF42_23280</name>
</gene>